<dbReference type="InterPro" id="IPR002893">
    <property type="entry name" value="Znf_MYND"/>
</dbReference>
<dbReference type="Proteomes" id="UP000297814">
    <property type="component" value="Unassembled WGS sequence"/>
</dbReference>
<evidence type="ECO:0000259" key="5">
    <source>
        <dbReference type="PROSITE" id="PS50865"/>
    </source>
</evidence>
<feature type="domain" description="MYND-type" evidence="5">
    <location>
        <begin position="236"/>
        <end position="277"/>
    </location>
</feature>
<evidence type="ECO:0000256" key="3">
    <source>
        <dbReference type="ARBA" id="ARBA00022833"/>
    </source>
</evidence>
<evidence type="ECO:0000313" key="7">
    <source>
        <dbReference type="Proteomes" id="UP000297814"/>
    </source>
</evidence>
<dbReference type="PROSITE" id="PS50865">
    <property type="entry name" value="ZF_MYND_2"/>
    <property type="match status" value="1"/>
</dbReference>
<evidence type="ECO:0000256" key="2">
    <source>
        <dbReference type="ARBA" id="ARBA00022771"/>
    </source>
</evidence>
<dbReference type="AlphaFoldDB" id="A0A4Z1GED7"/>
<dbReference type="Pfam" id="PF01753">
    <property type="entry name" value="zf-MYND"/>
    <property type="match status" value="1"/>
</dbReference>
<dbReference type="EMBL" id="PQXK01000244">
    <property type="protein sequence ID" value="TGO33479.1"/>
    <property type="molecule type" value="Genomic_DNA"/>
</dbReference>
<keyword evidence="2 4" id="KW-0863">Zinc-finger</keyword>
<proteinExistence type="predicted"/>
<dbReference type="GO" id="GO:0008270">
    <property type="term" value="F:zinc ion binding"/>
    <property type="evidence" value="ECO:0007669"/>
    <property type="project" value="UniProtKB-KW"/>
</dbReference>
<gene>
    <name evidence="6" type="ORF">BHYA_0244g00160</name>
</gene>
<name>A0A4Z1GED7_9HELO</name>
<dbReference type="SUPFAM" id="SSF144232">
    <property type="entry name" value="HIT/MYND zinc finger-like"/>
    <property type="match status" value="1"/>
</dbReference>
<reference evidence="6 7" key="1">
    <citation type="submission" date="2017-12" db="EMBL/GenBank/DDBJ databases">
        <title>Comparative genomics of Botrytis spp.</title>
        <authorList>
            <person name="Valero-Jimenez C.A."/>
            <person name="Tapia P."/>
            <person name="Veloso J."/>
            <person name="Silva-Moreno E."/>
            <person name="Staats M."/>
            <person name="Valdes J.H."/>
            <person name="Van Kan J.A.L."/>
        </authorList>
    </citation>
    <scope>NUCLEOTIDE SEQUENCE [LARGE SCALE GENOMIC DNA]</scope>
    <source>
        <strain evidence="6 7">Bh0001</strain>
    </source>
</reference>
<evidence type="ECO:0000313" key="6">
    <source>
        <dbReference type="EMBL" id="TGO33479.1"/>
    </source>
</evidence>
<keyword evidence="7" id="KW-1185">Reference proteome</keyword>
<comment type="caution">
    <text evidence="6">The sequence shown here is derived from an EMBL/GenBank/DDBJ whole genome shotgun (WGS) entry which is preliminary data.</text>
</comment>
<protein>
    <recommendedName>
        <fullName evidence="5">MYND-type domain-containing protein</fullName>
    </recommendedName>
</protein>
<sequence length="288" mass="32271">MIPATNAPVSTAALSQTKPYFLVWKETRLSESAPQAFKKINVHTFHYDASTPDSTQDLAQETFTTQPTCTIHPSCDITTHQQLSIQIKNEEAVLVNPFPRSIIEFKLTGPKLMSVQSLKLGNGGATYITGGENEGFHSIVGFPKPGSSVGQIVNLDDFFVVDMTRMQWGKRGIFSEPYFLGKGRDWQNDMDTICNDMKELGIGASWISENQHTESMRKCAKRAWDRWNDRENAGWCDYCGVGGKLSACGECKKGDKKIWYCGVEHQRKGWKLHKFTCEKKTTANAGKK</sequence>
<organism evidence="6 7">
    <name type="scientific">Botrytis hyacinthi</name>
    <dbReference type="NCBI Taxonomy" id="278943"/>
    <lineage>
        <taxon>Eukaryota</taxon>
        <taxon>Fungi</taxon>
        <taxon>Dikarya</taxon>
        <taxon>Ascomycota</taxon>
        <taxon>Pezizomycotina</taxon>
        <taxon>Leotiomycetes</taxon>
        <taxon>Helotiales</taxon>
        <taxon>Sclerotiniaceae</taxon>
        <taxon>Botrytis</taxon>
    </lineage>
</organism>
<keyword evidence="3" id="KW-0862">Zinc</keyword>
<evidence type="ECO:0000256" key="1">
    <source>
        <dbReference type="ARBA" id="ARBA00022723"/>
    </source>
</evidence>
<dbReference type="Gene3D" id="6.10.140.2220">
    <property type="match status" value="1"/>
</dbReference>
<evidence type="ECO:0000256" key="4">
    <source>
        <dbReference type="PROSITE-ProRule" id="PRU00134"/>
    </source>
</evidence>
<keyword evidence="1" id="KW-0479">Metal-binding</keyword>
<accession>A0A4Z1GED7</accession>